<organism evidence="1 2">
    <name type="scientific">Gossypium darwinii</name>
    <name type="common">Darwin's cotton</name>
    <name type="synonym">Gossypium barbadense var. darwinii</name>
    <dbReference type="NCBI Taxonomy" id="34276"/>
    <lineage>
        <taxon>Eukaryota</taxon>
        <taxon>Viridiplantae</taxon>
        <taxon>Streptophyta</taxon>
        <taxon>Embryophyta</taxon>
        <taxon>Tracheophyta</taxon>
        <taxon>Spermatophyta</taxon>
        <taxon>Magnoliopsida</taxon>
        <taxon>eudicotyledons</taxon>
        <taxon>Gunneridae</taxon>
        <taxon>Pentapetalae</taxon>
        <taxon>rosids</taxon>
        <taxon>malvids</taxon>
        <taxon>Malvales</taxon>
        <taxon>Malvaceae</taxon>
        <taxon>Malvoideae</taxon>
        <taxon>Gossypium</taxon>
    </lineage>
</organism>
<sequence length="83" mass="9838">RFARIVVVIDIDKPLRLWNVQGAANPKFNRILKDFLNFHKSNIMILMETRISGYNVDKVIKKIDFKYTFRVEAYDFSSGIWVL</sequence>
<proteinExistence type="predicted"/>
<dbReference type="PANTHER" id="PTHR35218:SF9">
    <property type="entry name" value="ENDONUCLEASE_EXONUCLEASE_PHOSPHATASE DOMAIN-CONTAINING PROTEIN"/>
    <property type="match status" value="1"/>
</dbReference>
<dbReference type="EMBL" id="CM017688">
    <property type="protein sequence ID" value="TYH30191.1"/>
    <property type="molecule type" value="Genomic_DNA"/>
</dbReference>
<dbReference type="Proteomes" id="UP000323506">
    <property type="component" value="Chromosome A01"/>
</dbReference>
<evidence type="ECO:0000313" key="2">
    <source>
        <dbReference type="Proteomes" id="UP000323506"/>
    </source>
</evidence>
<feature type="non-terminal residue" evidence="1">
    <location>
        <position position="1"/>
    </location>
</feature>
<reference evidence="1 2" key="1">
    <citation type="submission" date="2019-06" db="EMBL/GenBank/DDBJ databases">
        <title>WGS assembly of Gossypium darwinii.</title>
        <authorList>
            <person name="Chen Z.J."/>
            <person name="Sreedasyam A."/>
            <person name="Ando A."/>
            <person name="Song Q."/>
            <person name="De L."/>
            <person name="Hulse-Kemp A."/>
            <person name="Ding M."/>
            <person name="Ye W."/>
            <person name="Kirkbride R."/>
            <person name="Jenkins J."/>
            <person name="Plott C."/>
            <person name="Lovell J."/>
            <person name="Lin Y.-M."/>
            <person name="Vaughn R."/>
            <person name="Liu B."/>
            <person name="Li W."/>
            <person name="Simpson S."/>
            <person name="Scheffler B."/>
            <person name="Saski C."/>
            <person name="Grover C."/>
            <person name="Hu G."/>
            <person name="Conover J."/>
            <person name="Carlson J."/>
            <person name="Shu S."/>
            <person name="Boston L."/>
            <person name="Williams M."/>
            <person name="Peterson D."/>
            <person name="Mcgee K."/>
            <person name="Jones D."/>
            <person name="Wendel J."/>
            <person name="Stelly D."/>
            <person name="Grimwood J."/>
            <person name="Schmutz J."/>
        </authorList>
    </citation>
    <scope>NUCLEOTIDE SEQUENCE [LARGE SCALE GENOMIC DNA]</scope>
    <source>
        <strain evidence="1">1808015.09</strain>
    </source>
</reference>
<evidence type="ECO:0000313" key="1">
    <source>
        <dbReference type="EMBL" id="TYH30191.1"/>
    </source>
</evidence>
<dbReference type="AlphaFoldDB" id="A0A5D2HJ08"/>
<accession>A0A5D2HJ08</accession>
<protein>
    <submittedName>
        <fullName evidence="1">Uncharacterized protein</fullName>
    </submittedName>
</protein>
<keyword evidence="2" id="KW-1185">Reference proteome</keyword>
<name>A0A5D2HJ08_GOSDA</name>
<gene>
    <name evidence="1" type="ORF">ES288_A01G074500v1</name>
</gene>
<dbReference type="PANTHER" id="PTHR35218">
    <property type="entry name" value="RNASE H DOMAIN-CONTAINING PROTEIN"/>
    <property type="match status" value="1"/>
</dbReference>